<comment type="caution">
    <text evidence="2">The sequence shown here is derived from an EMBL/GenBank/DDBJ whole genome shotgun (WGS) entry which is preliminary data.</text>
</comment>
<reference evidence="2" key="1">
    <citation type="submission" date="2021-01" db="EMBL/GenBank/DDBJ databases">
        <authorList>
            <person name="Zahm M."/>
            <person name="Roques C."/>
            <person name="Cabau C."/>
            <person name="Klopp C."/>
            <person name="Donnadieu C."/>
            <person name="Jouanno E."/>
            <person name="Lampietro C."/>
            <person name="Louis A."/>
            <person name="Herpin A."/>
            <person name="Echchiki A."/>
            <person name="Berthelot C."/>
            <person name="Parey E."/>
            <person name="Roest-Crollius H."/>
            <person name="Braasch I."/>
            <person name="Postlethwait J."/>
            <person name="Bobe J."/>
            <person name="Montfort J."/>
            <person name="Bouchez O."/>
            <person name="Begum T."/>
            <person name="Mejri S."/>
            <person name="Adams A."/>
            <person name="Chen W.-J."/>
            <person name="Guiguen Y."/>
        </authorList>
    </citation>
    <scope>NUCLEOTIDE SEQUENCE</scope>
    <source>
        <tissue evidence="2">Blood</tissue>
    </source>
</reference>
<feature type="transmembrane region" description="Helical" evidence="1">
    <location>
        <begin position="50"/>
        <end position="71"/>
    </location>
</feature>
<keyword evidence="1" id="KW-1133">Transmembrane helix</keyword>
<protein>
    <submittedName>
        <fullName evidence="2">Uncharacterized protein</fullName>
    </submittedName>
</protein>
<evidence type="ECO:0000256" key="1">
    <source>
        <dbReference type="SAM" id="Phobius"/>
    </source>
</evidence>
<keyword evidence="1" id="KW-0812">Transmembrane</keyword>
<sequence>MHSKLEALQMAESESAMESHSLLNSNLQNSEGVLSSFRTTWQEFVEDLGFWRVLLLLVVIALLSLGIAYYVSGVLPFAANQLELVH</sequence>
<dbReference type="AlphaFoldDB" id="A0A8T3E083"/>
<evidence type="ECO:0000313" key="2">
    <source>
        <dbReference type="EMBL" id="KAI1902751.1"/>
    </source>
</evidence>
<keyword evidence="3" id="KW-1185">Reference proteome</keyword>
<evidence type="ECO:0000313" key="3">
    <source>
        <dbReference type="Proteomes" id="UP000829720"/>
    </source>
</evidence>
<proteinExistence type="predicted"/>
<dbReference type="Proteomes" id="UP000829720">
    <property type="component" value="Unassembled WGS sequence"/>
</dbReference>
<dbReference type="EMBL" id="JAERUA010000002">
    <property type="protein sequence ID" value="KAI1902751.1"/>
    <property type="molecule type" value="Genomic_DNA"/>
</dbReference>
<organism evidence="2 3">
    <name type="scientific">Albula goreensis</name>
    <dbReference type="NCBI Taxonomy" id="1534307"/>
    <lineage>
        <taxon>Eukaryota</taxon>
        <taxon>Metazoa</taxon>
        <taxon>Chordata</taxon>
        <taxon>Craniata</taxon>
        <taxon>Vertebrata</taxon>
        <taxon>Euteleostomi</taxon>
        <taxon>Actinopterygii</taxon>
        <taxon>Neopterygii</taxon>
        <taxon>Teleostei</taxon>
        <taxon>Albuliformes</taxon>
        <taxon>Albulidae</taxon>
        <taxon>Albula</taxon>
    </lineage>
</organism>
<name>A0A8T3E083_9TELE</name>
<keyword evidence="1" id="KW-0472">Membrane</keyword>
<gene>
    <name evidence="2" type="ORF">AGOR_G00019230</name>
</gene>
<accession>A0A8T3E083</accession>